<accession>A0ACC4DJD0</accession>
<reference evidence="1" key="1">
    <citation type="submission" date="2024-12" db="EMBL/GenBank/DDBJ databases">
        <title>Comparative genomics and development of molecular markers within Purpureocillium lilacinum and among Purpureocillium species.</title>
        <authorList>
            <person name="Yeh Z.-Y."/>
            <person name="Ni N.-T."/>
            <person name="Lo P.-H."/>
            <person name="Mushyakhwo K."/>
            <person name="Lin C.-F."/>
            <person name="Nai Y.-S."/>
        </authorList>
    </citation>
    <scope>NUCLEOTIDE SEQUENCE</scope>
    <source>
        <strain evidence="1">NCHU-NPUST-175</strain>
    </source>
</reference>
<evidence type="ECO:0000313" key="2">
    <source>
        <dbReference type="Proteomes" id="UP001638806"/>
    </source>
</evidence>
<sequence length="331" mass="34884">MQDSTNGGPRKYMEVVYSLRLDGSTAQGTSFACGLAICSQGQHQTQKFLTSVPRRTRAWCAVADPPLALAEGATQKAPARQADPCTGTPAPASHQASSSGPAPNIHQGGKRSTPPQLTAAQLCAVAPKKNISDSRLQPGVPLFSPFISPVNLESSAQRIAVCPPPQRYLGHQATLSNLLPHCTRVQPRVTPSNVAACSRQPTFERHSPTHLSILHHQPPKMSATNVEKAPEAAVNDVANTLSNTSISQPADDKAAANEAASASAAEGRRLYIGNLAYATTEGELKDFFKSYLVSARLRLPPPCSRGFLQPLANASGLPPPHIASGSPKPCC</sequence>
<dbReference type="EMBL" id="JBGNUJ010000010">
    <property type="protein sequence ID" value="KAL3955418.1"/>
    <property type="molecule type" value="Genomic_DNA"/>
</dbReference>
<proteinExistence type="predicted"/>
<name>A0ACC4DJD0_PURLI</name>
<dbReference type="Proteomes" id="UP001638806">
    <property type="component" value="Unassembled WGS sequence"/>
</dbReference>
<keyword evidence="2" id="KW-1185">Reference proteome</keyword>
<protein>
    <submittedName>
        <fullName evidence="1">Uncharacterized protein</fullName>
    </submittedName>
</protein>
<comment type="caution">
    <text evidence="1">The sequence shown here is derived from an EMBL/GenBank/DDBJ whole genome shotgun (WGS) entry which is preliminary data.</text>
</comment>
<gene>
    <name evidence="1" type="ORF">ACCO45_010981</name>
</gene>
<evidence type="ECO:0000313" key="1">
    <source>
        <dbReference type="EMBL" id="KAL3955418.1"/>
    </source>
</evidence>
<organism evidence="1 2">
    <name type="scientific">Purpureocillium lilacinum</name>
    <name type="common">Paecilomyces lilacinus</name>
    <dbReference type="NCBI Taxonomy" id="33203"/>
    <lineage>
        <taxon>Eukaryota</taxon>
        <taxon>Fungi</taxon>
        <taxon>Dikarya</taxon>
        <taxon>Ascomycota</taxon>
        <taxon>Pezizomycotina</taxon>
        <taxon>Sordariomycetes</taxon>
        <taxon>Hypocreomycetidae</taxon>
        <taxon>Hypocreales</taxon>
        <taxon>Ophiocordycipitaceae</taxon>
        <taxon>Purpureocillium</taxon>
    </lineage>
</organism>